<protein>
    <submittedName>
        <fullName evidence="1">Uncharacterized protein</fullName>
    </submittedName>
</protein>
<reference evidence="1" key="1">
    <citation type="submission" date="2022-08" db="EMBL/GenBank/DDBJ databases">
        <title>Genome Sequence of Pycnoporus sanguineus.</title>
        <authorList>
            <person name="Buettner E."/>
        </authorList>
    </citation>
    <scope>NUCLEOTIDE SEQUENCE</scope>
    <source>
        <strain evidence="1">CG-C14</strain>
    </source>
</reference>
<dbReference type="EMBL" id="JANSHE010004023">
    <property type="protein sequence ID" value="KAJ2981763.1"/>
    <property type="molecule type" value="Genomic_DNA"/>
</dbReference>
<evidence type="ECO:0000313" key="2">
    <source>
        <dbReference type="Proteomes" id="UP001144978"/>
    </source>
</evidence>
<organism evidence="1 2">
    <name type="scientific">Trametes sanguinea</name>
    <dbReference type="NCBI Taxonomy" id="158606"/>
    <lineage>
        <taxon>Eukaryota</taxon>
        <taxon>Fungi</taxon>
        <taxon>Dikarya</taxon>
        <taxon>Basidiomycota</taxon>
        <taxon>Agaricomycotina</taxon>
        <taxon>Agaricomycetes</taxon>
        <taxon>Polyporales</taxon>
        <taxon>Polyporaceae</taxon>
        <taxon>Trametes</taxon>
    </lineage>
</organism>
<keyword evidence="2" id="KW-1185">Reference proteome</keyword>
<accession>A0ACC1NRM3</accession>
<comment type="caution">
    <text evidence="1">The sequence shown here is derived from an EMBL/GenBank/DDBJ whole genome shotgun (WGS) entry which is preliminary data.</text>
</comment>
<sequence>METAAAAPETPATALSRPRRVVTLSSRLADVQNVADPEIVSHRRPLSVPGTEQDQHAPPVSVPKPRQSSSHSALAGALEEHGATVANRGTAPSSAPVSAQMQSNHAAAQKRRHADTEAATDTINLADSSSDESHDDMTPPTPGRDKAKKRRRKRQRQAQNSRTKASTEPVGADGFLRDLDVQEINEPATTKDERRQDVDAFFGKPYKKVGAAKIKKMHHDCLKCIHYHGDVGTLIESTTWTFAACLPQVGSREQLRVKAPRGYPQTQGGRRHCKAARGRETLDPHLREMPPKDKVLRYTEQVFRQAVVEWLIATDQPISAVDHPKFTRMIEVAAAAKEGVQIPNHKVARAEIMKMFQKEISGLKKRLNSAAVTGEVSLTCDAWQAASVDAYFAVTAHWIEEAHPNEWEARNAIIGFTRLNGAHNGRRLGQALFKIVERVGIEHKIGHITCDNAKNNGTMLRELAIHLNRSRGPSAKRFDAKRHRVKYVPSPCQWPCLAHIINLATQALLATYSRTPHFNAAEPKAHLNGLSTQSQERSGRDEVGLIRAIAVKERSSAKRKDIFRNIQVKAGVRRPMQLLLDSKTRWSSTYLMLHRAEANREHVNTFIYKIAREEKDLAKGAKIDALRLDDAEWSRVTLLLDLLAVRYFMIS</sequence>
<dbReference type="Proteomes" id="UP001144978">
    <property type="component" value="Unassembled WGS sequence"/>
</dbReference>
<evidence type="ECO:0000313" key="1">
    <source>
        <dbReference type="EMBL" id="KAJ2981763.1"/>
    </source>
</evidence>
<gene>
    <name evidence="1" type="ORF">NUW54_g10828</name>
</gene>
<proteinExistence type="predicted"/>
<name>A0ACC1NRM3_9APHY</name>